<protein>
    <submittedName>
        <fullName evidence="2">Uncharacterized protein</fullName>
    </submittedName>
</protein>
<accession>A0A8T0V0V9</accession>
<feature type="region of interest" description="Disordered" evidence="1">
    <location>
        <begin position="306"/>
        <end position="350"/>
    </location>
</feature>
<sequence length="350" mass="36560">MFSSQSTMALKSRSAAPSSKCEKKSVSLILFVLPSPRNRRRRQPSPGHRRPARLLPATLRRAPPRRPGATAPLSLSSSPREPPPCLASSPGLGRRRPSAPPRFLARVRPPLSLHDAPPPRPGGAATAVPDATTDGRIRHSRASSSTPPPRSTTCMSGSTRAEAGGDRDGAGGGRGQGPRRTTALEGGAGQIRCRDVGGRIPRRRRGGADDEGREVGSPGGTRWPTGGGGGGRGAEDGDRRRGRRAKGRGRRAGHARFRGGGGGRGGEAVPGRGAGADGDVGRVVRGVFRKKTWTAGLNKKLKGLFAKEPRNGADQPPAMDRTARVGLSHGGGTWQFGEHRLLTGRPPHAG</sequence>
<feature type="compositionally biased region" description="Basic residues" evidence="1">
    <location>
        <begin position="37"/>
        <end position="52"/>
    </location>
</feature>
<proteinExistence type="predicted"/>
<feature type="region of interest" description="Disordered" evidence="1">
    <location>
        <begin position="1"/>
        <end position="279"/>
    </location>
</feature>
<dbReference type="EMBL" id="CM029041">
    <property type="protein sequence ID" value="KAG2626593.1"/>
    <property type="molecule type" value="Genomic_DNA"/>
</dbReference>
<reference evidence="2" key="1">
    <citation type="submission" date="2020-05" db="EMBL/GenBank/DDBJ databases">
        <title>WGS assembly of Panicum virgatum.</title>
        <authorList>
            <person name="Lovell J.T."/>
            <person name="Jenkins J."/>
            <person name="Shu S."/>
            <person name="Juenger T.E."/>
            <person name="Schmutz J."/>
        </authorList>
    </citation>
    <scope>NUCLEOTIDE SEQUENCE</scope>
    <source>
        <strain evidence="2">AP13</strain>
    </source>
</reference>
<dbReference type="AlphaFoldDB" id="A0A8T0V0V9"/>
<feature type="compositionally biased region" description="Low complexity" evidence="1">
    <location>
        <begin position="53"/>
        <end position="79"/>
    </location>
</feature>
<feature type="compositionally biased region" description="Basic residues" evidence="1">
    <location>
        <begin position="240"/>
        <end position="257"/>
    </location>
</feature>
<gene>
    <name evidence="2" type="ORF">PVAP13_3KG372527</name>
</gene>
<feature type="compositionally biased region" description="Gly residues" evidence="1">
    <location>
        <begin position="258"/>
        <end position="278"/>
    </location>
</feature>
<evidence type="ECO:0000313" key="3">
    <source>
        <dbReference type="Proteomes" id="UP000823388"/>
    </source>
</evidence>
<evidence type="ECO:0000256" key="1">
    <source>
        <dbReference type="SAM" id="MobiDB-lite"/>
    </source>
</evidence>
<keyword evidence="3" id="KW-1185">Reference proteome</keyword>
<dbReference type="Proteomes" id="UP000823388">
    <property type="component" value="Chromosome 3K"/>
</dbReference>
<comment type="caution">
    <text evidence="2">The sequence shown here is derived from an EMBL/GenBank/DDBJ whole genome shotgun (WGS) entry which is preliminary data.</text>
</comment>
<organism evidence="2 3">
    <name type="scientific">Panicum virgatum</name>
    <name type="common">Blackwell switchgrass</name>
    <dbReference type="NCBI Taxonomy" id="38727"/>
    <lineage>
        <taxon>Eukaryota</taxon>
        <taxon>Viridiplantae</taxon>
        <taxon>Streptophyta</taxon>
        <taxon>Embryophyta</taxon>
        <taxon>Tracheophyta</taxon>
        <taxon>Spermatophyta</taxon>
        <taxon>Magnoliopsida</taxon>
        <taxon>Liliopsida</taxon>
        <taxon>Poales</taxon>
        <taxon>Poaceae</taxon>
        <taxon>PACMAD clade</taxon>
        <taxon>Panicoideae</taxon>
        <taxon>Panicodae</taxon>
        <taxon>Paniceae</taxon>
        <taxon>Panicinae</taxon>
        <taxon>Panicum</taxon>
        <taxon>Panicum sect. Hiantes</taxon>
    </lineage>
</organism>
<evidence type="ECO:0000313" key="2">
    <source>
        <dbReference type="EMBL" id="KAG2626593.1"/>
    </source>
</evidence>
<name>A0A8T0V0V9_PANVG</name>